<sequence>MAARPDLFSLAGRAAFVTGAGQGLGAAIGRGLAEAGAKVALVDVNGAQAEAVAASLREAGHHAIAMPLDVRDEAAFARCFGDAVERFGGIDVMVNNAARTPSTALWDITAEEWDDVLAVNLRGSFFGCRIAGRHMRERGAGRIVNLASIAGQQASAATGAHYAASKAGLVALTRVFAQELAPHGITVNALAPAAVRGPVLEAMAPESQRRLAAGIPVGRFGEPEEVAAAVRYLASPAAAFVTGATLDLNGGRLMR</sequence>
<dbReference type="PANTHER" id="PTHR42760:SF40">
    <property type="entry name" value="3-OXOACYL-[ACYL-CARRIER-PROTEIN] REDUCTASE, CHLOROPLASTIC"/>
    <property type="match status" value="1"/>
</dbReference>
<evidence type="ECO:0000313" key="3">
    <source>
        <dbReference type="Proteomes" id="UP001500975"/>
    </source>
</evidence>
<dbReference type="RefSeq" id="WP_345539789.1">
    <property type="nucleotide sequence ID" value="NZ_BAABGJ010000060.1"/>
</dbReference>
<dbReference type="InterPro" id="IPR020904">
    <property type="entry name" value="Sc_DH/Rdtase_CS"/>
</dbReference>
<gene>
    <name evidence="2" type="ORF">GCM10023165_37400</name>
</gene>
<dbReference type="NCBIfam" id="NF009466">
    <property type="entry name" value="PRK12826.1-2"/>
    <property type="match status" value="1"/>
</dbReference>
<protein>
    <submittedName>
        <fullName evidence="2">SDR family NAD(P)-dependent oxidoreductase</fullName>
    </submittedName>
</protein>
<comment type="caution">
    <text evidence="2">The sequence shown here is derived from an EMBL/GenBank/DDBJ whole genome shotgun (WGS) entry which is preliminary data.</text>
</comment>
<dbReference type="Gene3D" id="3.40.50.720">
    <property type="entry name" value="NAD(P)-binding Rossmann-like Domain"/>
    <property type="match status" value="1"/>
</dbReference>
<dbReference type="InterPro" id="IPR036291">
    <property type="entry name" value="NAD(P)-bd_dom_sf"/>
</dbReference>
<dbReference type="InterPro" id="IPR002347">
    <property type="entry name" value="SDR_fam"/>
</dbReference>
<dbReference type="Pfam" id="PF13561">
    <property type="entry name" value="adh_short_C2"/>
    <property type="match status" value="1"/>
</dbReference>
<organism evidence="2 3">
    <name type="scientific">Variovorax defluvii</name>
    <dbReference type="NCBI Taxonomy" id="913761"/>
    <lineage>
        <taxon>Bacteria</taxon>
        <taxon>Pseudomonadati</taxon>
        <taxon>Pseudomonadota</taxon>
        <taxon>Betaproteobacteria</taxon>
        <taxon>Burkholderiales</taxon>
        <taxon>Comamonadaceae</taxon>
        <taxon>Variovorax</taxon>
    </lineage>
</organism>
<dbReference type="Proteomes" id="UP001500975">
    <property type="component" value="Unassembled WGS sequence"/>
</dbReference>
<keyword evidence="3" id="KW-1185">Reference proteome</keyword>
<dbReference type="PROSITE" id="PS00061">
    <property type="entry name" value="ADH_SHORT"/>
    <property type="match status" value="1"/>
</dbReference>
<dbReference type="EMBL" id="BAABGJ010000060">
    <property type="protein sequence ID" value="GAA4350062.1"/>
    <property type="molecule type" value="Genomic_DNA"/>
</dbReference>
<dbReference type="PRINTS" id="PR00081">
    <property type="entry name" value="GDHRDH"/>
</dbReference>
<dbReference type="NCBIfam" id="NF005559">
    <property type="entry name" value="PRK07231.1"/>
    <property type="match status" value="1"/>
</dbReference>
<dbReference type="PRINTS" id="PR00080">
    <property type="entry name" value="SDRFAMILY"/>
</dbReference>
<proteinExistence type="inferred from homology"/>
<evidence type="ECO:0000313" key="2">
    <source>
        <dbReference type="EMBL" id="GAA4350062.1"/>
    </source>
</evidence>
<evidence type="ECO:0000256" key="1">
    <source>
        <dbReference type="ARBA" id="ARBA00006484"/>
    </source>
</evidence>
<accession>A0ABP8I2J4</accession>
<name>A0ABP8I2J4_9BURK</name>
<dbReference type="SUPFAM" id="SSF51735">
    <property type="entry name" value="NAD(P)-binding Rossmann-fold domains"/>
    <property type="match status" value="1"/>
</dbReference>
<dbReference type="PANTHER" id="PTHR42760">
    <property type="entry name" value="SHORT-CHAIN DEHYDROGENASES/REDUCTASES FAMILY MEMBER"/>
    <property type="match status" value="1"/>
</dbReference>
<comment type="similarity">
    <text evidence="1">Belongs to the short-chain dehydrogenases/reductases (SDR) family.</text>
</comment>
<reference evidence="3" key="1">
    <citation type="journal article" date="2019" name="Int. J. Syst. Evol. Microbiol.">
        <title>The Global Catalogue of Microorganisms (GCM) 10K type strain sequencing project: providing services to taxonomists for standard genome sequencing and annotation.</title>
        <authorList>
            <consortium name="The Broad Institute Genomics Platform"/>
            <consortium name="The Broad Institute Genome Sequencing Center for Infectious Disease"/>
            <person name="Wu L."/>
            <person name="Ma J."/>
        </authorList>
    </citation>
    <scope>NUCLEOTIDE SEQUENCE [LARGE SCALE GENOMIC DNA]</scope>
    <source>
        <strain evidence="3">JCM 17804</strain>
    </source>
</reference>